<feature type="compositionally biased region" description="Basic residues" evidence="1">
    <location>
        <begin position="35"/>
        <end position="44"/>
    </location>
</feature>
<dbReference type="Proteomes" id="UP000597853">
    <property type="component" value="Unassembled WGS sequence"/>
</dbReference>
<feature type="region of interest" description="Disordered" evidence="1">
    <location>
        <begin position="1"/>
        <end position="22"/>
    </location>
</feature>
<evidence type="ECO:0000313" key="2">
    <source>
        <dbReference type="EMBL" id="GGS54665.1"/>
    </source>
</evidence>
<evidence type="ECO:0000256" key="1">
    <source>
        <dbReference type="SAM" id="MobiDB-lite"/>
    </source>
</evidence>
<comment type="caution">
    <text evidence="2">The sequence shown here is derived from an EMBL/GenBank/DDBJ whole genome shotgun (WGS) entry which is preliminary data.</text>
</comment>
<feature type="region of interest" description="Disordered" evidence="1">
    <location>
        <begin position="35"/>
        <end position="79"/>
    </location>
</feature>
<evidence type="ECO:0000313" key="3">
    <source>
        <dbReference type="Proteomes" id="UP000597853"/>
    </source>
</evidence>
<feature type="compositionally biased region" description="Basic and acidic residues" evidence="1">
    <location>
        <begin position="1"/>
        <end position="11"/>
    </location>
</feature>
<proteinExistence type="predicted"/>
<protein>
    <submittedName>
        <fullName evidence="2">Uncharacterized protein</fullName>
    </submittedName>
</protein>
<gene>
    <name evidence="2" type="ORF">GCM10010285_37840</name>
</gene>
<name>A0ABQ2T8U1_STREZ</name>
<keyword evidence="3" id="KW-1185">Reference proteome</keyword>
<reference evidence="3" key="1">
    <citation type="journal article" date="2019" name="Int. J. Syst. Evol. Microbiol.">
        <title>The Global Catalogue of Microorganisms (GCM) 10K type strain sequencing project: providing services to taxonomists for standard genome sequencing and annotation.</title>
        <authorList>
            <consortium name="The Broad Institute Genomics Platform"/>
            <consortium name="The Broad Institute Genome Sequencing Center for Infectious Disease"/>
            <person name="Wu L."/>
            <person name="Ma J."/>
        </authorList>
    </citation>
    <scope>NUCLEOTIDE SEQUENCE [LARGE SCALE GENOMIC DNA]</scope>
    <source>
        <strain evidence="3">JCM 4416</strain>
    </source>
</reference>
<organism evidence="2 3">
    <name type="scientific">Streptomyces pseudogriseolus</name>
    <name type="common">Streptomyces gancidicus</name>
    <name type="synonym">Streptomyces rubiginosus</name>
    <dbReference type="NCBI Taxonomy" id="36817"/>
    <lineage>
        <taxon>Bacteria</taxon>
        <taxon>Bacillati</taxon>
        <taxon>Actinomycetota</taxon>
        <taxon>Actinomycetes</taxon>
        <taxon>Kitasatosporales</taxon>
        <taxon>Streptomycetaceae</taxon>
        <taxon>Streptomyces</taxon>
        <taxon>Streptomyces pseudogriseolus group</taxon>
    </lineage>
</organism>
<sequence length="79" mass="8711">MQVSWSERDGFGETFGSVTPGNTADIWVRTRRTQRACSRGRSRRGAFTGASSKRFDATAPGTAGRCRRPRWADGTADTR</sequence>
<accession>A0ABQ2T8U1</accession>
<dbReference type="EMBL" id="BMTX01000010">
    <property type="protein sequence ID" value="GGS54665.1"/>
    <property type="molecule type" value="Genomic_DNA"/>
</dbReference>